<protein>
    <submittedName>
        <fullName evidence="2">Uncharacterized protein</fullName>
    </submittedName>
</protein>
<feature type="compositionally biased region" description="Polar residues" evidence="1">
    <location>
        <begin position="307"/>
        <end position="332"/>
    </location>
</feature>
<dbReference type="STRING" id="57577.A0A2K3PNM3"/>
<evidence type="ECO:0000313" key="2">
    <source>
        <dbReference type="EMBL" id="PNY16890.1"/>
    </source>
</evidence>
<proteinExistence type="predicted"/>
<feature type="compositionally biased region" description="Basic and acidic residues" evidence="1">
    <location>
        <begin position="287"/>
        <end position="304"/>
    </location>
</feature>
<feature type="compositionally biased region" description="Basic and acidic residues" evidence="1">
    <location>
        <begin position="1"/>
        <end position="22"/>
    </location>
</feature>
<reference evidence="2 3" key="2">
    <citation type="journal article" date="2017" name="Front. Plant Sci.">
        <title>Gene Classification and Mining of Molecular Markers Useful in Red Clover (Trifolium pratense) Breeding.</title>
        <authorList>
            <person name="Istvanek J."/>
            <person name="Dluhosova J."/>
            <person name="Dluhos P."/>
            <person name="Patkova L."/>
            <person name="Nedelnik J."/>
            <person name="Repkova J."/>
        </authorList>
    </citation>
    <scope>NUCLEOTIDE SEQUENCE [LARGE SCALE GENOMIC DNA]</scope>
    <source>
        <strain evidence="3">cv. Tatra</strain>
        <tissue evidence="2">Young leaves</tissue>
    </source>
</reference>
<feature type="non-terminal residue" evidence="2">
    <location>
        <position position="1"/>
    </location>
</feature>
<organism evidence="2 3">
    <name type="scientific">Trifolium pratense</name>
    <name type="common">Red clover</name>
    <dbReference type="NCBI Taxonomy" id="57577"/>
    <lineage>
        <taxon>Eukaryota</taxon>
        <taxon>Viridiplantae</taxon>
        <taxon>Streptophyta</taxon>
        <taxon>Embryophyta</taxon>
        <taxon>Tracheophyta</taxon>
        <taxon>Spermatophyta</taxon>
        <taxon>Magnoliopsida</taxon>
        <taxon>eudicotyledons</taxon>
        <taxon>Gunneridae</taxon>
        <taxon>Pentapetalae</taxon>
        <taxon>rosids</taxon>
        <taxon>fabids</taxon>
        <taxon>Fabales</taxon>
        <taxon>Fabaceae</taxon>
        <taxon>Papilionoideae</taxon>
        <taxon>50 kb inversion clade</taxon>
        <taxon>NPAAA clade</taxon>
        <taxon>Hologalegina</taxon>
        <taxon>IRL clade</taxon>
        <taxon>Trifolieae</taxon>
        <taxon>Trifolium</taxon>
    </lineage>
</organism>
<dbReference type="PANTHER" id="PTHR33673">
    <property type="entry name" value="SUPPRESSOR SRP40-LIKE PROTEIN"/>
    <property type="match status" value="1"/>
</dbReference>
<feature type="region of interest" description="Disordered" evidence="1">
    <location>
        <begin position="1"/>
        <end position="97"/>
    </location>
</feature>
<sequence>EKDTNVHPKSGKDFHLAAESSHDNASSKTEKDINVHPKSGNDFHLAAESSHDNASSKTEKDTNVHPKSEKDFHVTVESSDDGFPISSMPKHGQQSTNAVVVPETIQNPPIQVMERQEDPPATSSTNRIPLHVFDRDQSNTKYWSATSNESLFSIQMGNMSFSNDMAWSSNLDVVDKQADHTNNASGGSQSNHPPPLPPPQSTKFNDISNSFAEQHEDSLKATEAKAAETMREVIMETSTIPKNNKSNGDLKFDNSAPHSNILLSSYSDNDHSQDPDGSTKSFAFKASTDRDKNPSSRRGEDMRKQQKQSTEQNVKGTSGAPQNPKSTPNASENKWLSCFACCH</sequence>
<feature type="region of interest" description="Disordered" evidence="1">
    <location>
        <begin position="262"/>
        <end position="332"/>
    </location>
</feature>
<feature type="region of interest" description="Disordered" evidence="1">
    <location>
        <begin position="178"/>
        <end position="202"/>
    </location>
</feature>
<comment type="caution">
    <text evidence="2">The sequence shown here is derived from an EMBL/GenBank/DDBJ whole genome shotgun (WGS) entry which is preliminary data.</text>
</comment>
<reference evidence="2 3" key="1">
    <citation type="journal article" date="2014" name="Am. J. Bot.">
        <title>Genome assembly and annotation for red clover (Trifolium pratense; Fabaceae).</title>
        <authorList>
            <person name="Istvanek J."/>
            <person name="Jaros M."/>
            <person name="Krenek A."/>
            <person name="Repkova J."/>
        </authorList>
    </citation>
    <scope>NUCLEOTIDE SEQUENCE [LARGE SCALE GENOMIC DNA]</scope>
    <source>
        <strain evidence="3">cv. Tatra</strain>
        <tissue evidence="2">Young leaves</tissue>
    </source>
</reference>
<feature type="compositionally biased region" description="Basic and acidic residues" evidence="1">
    <location>
        <begin position="28"/>
        <end position="41"/>
    </location>
</feature>
<accession>A0A2K3PNM3</accession>
<evidence type="ECO:0000313" key="3">
    <source>
        <dbReference type="Proteomes" id="UP000236291"/>
    </source>
</evidence>
<feature type="compositionally biased region" description="Polar residues" evidence="1">
    <location>
        <begin position="180"/>
        <end position="191"/>
    </location>
</feature>
<dbReference type="ExpressionAtlas" id="A0A2K3PNM3">
    <property type="expression patterns" value="baseline"/>
</dbReference>
<gene>
    <name evidence="2" type="ORF">L195_g013619</name>
</gene>
<name>A0A2K3PNM3_TRIPR</name>
<dbReference type="PANTHER" id="PTHR33673:SF38">
    <property type="entry name" value="CHROMODOMAIN-HELICASE-DNA-BINDING PROTEIN 7-LIKE"/>
    <property type="match status" value="1"/>
</dbReference>
<feature type="compositionally biased region" description="Basic and acidic residues" evidence="1">
    <location>
        <begin position="57"/>
        <end position="74"/>
    </location>
</feature>
<evidence type="ECO:0000256" key="1">
    <source>
        <dbReference type="SAM" id="MobiDB-lite"/>
    </source>
</evidence>
<dbReference type="EMBL" id="ASHM01008893">
    <property type="protein sequence ID" value="PNY16890.1"/>
    <property type="molecule type" value="Genomic_DNA"/>
</dbReference>
<dbReference type="Proteomes" id="UP000236291">
    <property type="component" value="Unassembled WGS sequence"/>
</dbReference>
<dbReference type="AlphaFoldDB" id="A0A2K3PNM3"/>